<dbReference type="EMBL" id="CP013355">
    <property type="protein sequence ID" value="AMC11607.1"/>
    <property type="molecule type" value="Genomic_DNA"/>
</dbReference>
<dbReference type="RefSeq" id="WP_068209678.1">
    <property type="nucleotide sequence ID" value="NZ_CP013355.1"/>
</dbReference>
<gene>
    <name evidence="1" type="ORF">Lupro_10170</name>
</gene>
<name>A0A109RNW6_9FLAO</name>
<protein>
    <recommendedName>
        <fullName evidence="3">Alpha-ketoglutarate decarboxylase</fullName>
    </recommendedName>
</protein>
<dbReference type="OrthoDB" id="1160493at2"/>
<dbReference type="STRING" id="1622118.Lupro_10170"/>
<dbReference type="AlphaFoldDB" id="A0A109RNW6"/>
<evidence type="ECO:0000313" key="2">
    <source>
        <dbReference type="Proteomes" id="UP000059672"/>
    </source>
</evidence>
<evidence type="ECO:0008006" key="3">
    <source>
        <dbReference type="Google" id="ProtNLM"/>
    </source>
</evidence>
<reference evidence="2" key="1">
    <citation type="submission" date="2015-12" db="EMBL/GenBank/DDBJ databases">
        <title>Complete genome sequence of Lutibacter profundus strain LP1.</title>
        <authorList>
            <person name="Wissuwa J."/>
            <person name="Le Moine Bauer S."/>
            <person name="Stokke R."/>
            <person name="Dahle H."/>
            <person name="Steen I.H."/>
        </authorList>
    </citation>
    <scope>NUCLEOTIDE SEQUENCE [LARGE SCALE GENOMIC DNA]</scope>
    <source>
        <strain evidence="2">LP1</strain>
    </source>
</reference>
<dbReference type="Proteomes" id="UP000059672">
    <property type="component" value="Chromosome"/>
</dbReference>
<evidence type="ECO:0000313" key="1">
    <source>
        <dbReference type="EMBL" id="AMC11607.1"/>
    </source>
</evidence>
<organism evidence="1 2">
    <name type="scientific">Lutibacter profundi</name>
    <dbReference type="NCBI Taxonomy" id="1622118"/>
    <lineage>
        <taxon>Bacteria</taxon>
        <taxon>Pseudomonadati</taxon>
        <taxon>Bacteroidota</taxon>
        <taxon>Flavobacteriia</taxon>
        <taxon>Flavobacteriales</taxon>
        <taxon>Flavobacteriaceae</taxon>
        <taxon>Lutibacter</taxon>
    </lineage>
</organism>
<accession>A0A109RNW6</accession>
<sequence>MSNKSAFFENVRFGGGFNIGVGSNYSTFSLSPSAIYDFSDKFGAGLSMTYVYVKNKSIQNSTTNLYGGSILALFKPVYYLQISTEYENLKINQNYYSANNISQWQNALYFGLEYVTGNISMGLRYDVLFDKVKSITSSSALNPVFRIYF</sequence>
<reference evidence="1 2" key="2">
    <citation type="journal article" date="2016" name="Int. J. Syst. Evol. Microbiol.">
        <title>Lutibacter profundi sp. nov., isolated from a deep-sea hydrothermal system on the Arctic Mid-Ocean Ridge and emended description of the genus Lutibacter.</title>
        <authorList>
            <person name="Le Moine Bauer S."/>
            <person name="Roalkvam I."/>
            <person name="Steen I.H."/>
            <person name="Dahle H."/>
        </authorList>
    </citation>
    <scope>NUCLEOTIDE SEQUENCE [LARGE SCALE GENOMIC DNA]</scope>
    <source>
        <strain evidence="1 2">LP1</strain>
    </source>
</reference>
<dbReference type="KEGG" id="lut:Lupro_10170"/>
<keyword evidence="2" id="KW-1185">Reference proteome</keyword>
<proteinExistence type="predicted"/>